<accession>A0A2P4S9B3</accession>
<evidence type="ECO:0000256" key="1">
    <source>
        <dbReference type="SAM" id="MobiDB-lite"/>
    </source>
</evidence>
<dbReference type="EMBL" id="PPHD01079611">
    <property type="protein sequence ID" value="POI20683.1"/>
    <property type="molecule type" value="Genomic_DNA"/>
</dbReference>
<gene>
    <name evidence="2" type="ORF">CIB84_015570</name>
</gene>
<dbReference type="Proteomes" id="UP000237246">
    <property type="component" value="Unassembled WGS sequence"/>
</dbReference>
<evidence type="ECO:0000313" key="3">
    <source>
        <dbReference type="Proteomes" id="UP000237246"/>
    </source>
</evidence>
<feature type="compositionally biased region" description="Basic residues" evidence="1">
    <location>
        <begin position="60"/>
        <end position="74"/>
    </location>
</feature>
<keyword evidence="3" id="KW-1185">Reference proteome</keyword>
<sequence length="101" mass="10168">SGPYGSQDSVSSTPEEGGRERPAGGGGSAGGPRLVIGSLPAHLSPHLFGGKGGPAGGRRGERRGRGGRPLRTHRGWSPLGSLGNRCSPVFVGSVWEVGAEN</sequence>
<feature type="region of interest" description="Disordered" evidence="1">
    <location>
        <begin position="1"/>
        <end position="82"/>
    </location>
</feature>
<proteinExistence type="predicted"/>
<name>A0A2P4S9B3_BAMTH</name>
<feature type="compositionally biased region" description="Polar residues" evidence="1">
    <location>
        <begin position="1"/>
        <end position="13"/>
    </location>
</feature>
<protein>
    <submittedName>
        <fullName evidence="2">Uncharacterized protein</fullName>
    </submittedName>
</protein>
<evidence type="ECO:0000313" key="2">
    <source>
        <dbReference type="EMBL" id="POI20683.1"/>
    </source>
</evidence>
<reference evidence="2 3" key="1">
    <citation type="submission" date="2018-01" db="EMBL/GenBank/DDBJ databases">
        <title>Comparison of the Chinese Bamboo Partridge and Red Junglefowl genome sequences highlights the importance of demography in genome evolution.</title>
        <authorList>
            <person name="Tiley G.P."/>
            <person name="Kimball R.T."/>
            <person name="Braun E.L."/>
            <person name="Burleigh J.G."/>
        </authorList>
    </citation>
    <scope>NUCLEOTIDE SEQUENCE [LARGE SCALE GENOMIC DNA]</scope>
    <source>
        <strain evidence="2">RTK389</strain>
        <tissue evidence="2">Blood</tissue>
    </source>
</reference>
<organism evidence="2 3">
    <name type="scientific">Bambusicola thoracicus</name>
    <name type="common">Chinese bamboo-partridge</name>
    <name type="synonym">Perdix thoracica</name>
    <dbReference type="NCBI Taxonomy" id="9083"/>
    <lineage>
        <taxon>Eukaryota</taxon>
        <taxon>Metazoa</taxon>
        <taxon>Chordata</taxon>
        <taxon>Craniata</taxon>
        <taxon>Vertebrata</taxon>
        <taxon>Euteleostomi</taxon>
        <taxon>Archelosauria</taxon>
        <taxon>Archosauria</taxon>
        <taxon>Dinosauria</taxon>
        <taxon>Saurischia</taxon>
        <taxon>Theropoda</taxon>
        <taxon>Coelurosauria</taxon>
        <taxon>Aves</taxon>
        <taxon>Neognathae</taxon>
        <taxon>Galloanserae</taxon>
        <taxon>Galliformes</taxon>
        <taxon>Phasianidae</taxon>
        <taxon>Perdicinae</taxon>
        <taxon>Bambusicola</taxon>
    </lineage>
</organism>
<comment type="caution">
    <text evidence="2">The sequence shown here is derived from an EMBL/GenBank/DDBJ whole genome shotgun (WGS) entry which is preliminary data.</text>
</comment>
<dbReference type="AlphaFoldDB" id="A0A2P4S9B3"/>
<feature type="non-terminal residue" evidence="2">
    <location>
        <position position="1"/>
    </location>
</feature>